<feature type="compositionally biased region" description="Basic and acidic residues" evidence="1">
    <location>
        <begin position="1"/>
        <end position="18"/>
    </location>
</feature>
<dbReference type="Proteomes" id="UP000494205">
    <property type="component" value="Unassembled WGS sequence"/>
</dbReference>
<dbReference type="EMBL" id="CADIJZ010000012">
    <property type="protein sequence ID" value="CAB3697367.1"/>
    <property type="molecule type" value="Genomic_DNA"/>
</dbReference>
<reference evidence="2 3" key="1">
    <citation type="submission" date="2020-04" db="EMBL/GenBank/DDBJ databases">
        <authorList>
            <person name="De Canck E."/>
        </authorList>
    </citation>
    <scope>NUCLEOTIDE SEQUENCE [LARGE SCALE GENOMIC DNA]</scope>
    <source>
        <strain evidence="2 3">LMG 27174</strain>
    </source>
</reference>
<accession>A0A6J5BBB3</accession>
<organism evidence="2 3">
    <name type="scientific">Paraburkholderia rhynchosiae</name>
    <dbReference type="NCBI Taxonomy" id="487049"/>
    <lineage>
        <taxon>Bacteria</taxon>
        <taxon>Pseudomonadati</taxon>
        <taxon>Pseudomonadota</taxon>
        <taxon>Betaproteobacteria</taxon>
        <taxon>Burkholderiales</taxon>
        <taxon>Burkholderiaceae</taxon>
        <taxon>Paraburkholderia</taxon>
    </lineage>
</organism>
<name>A0A6J5BBB3_9BURK</name>
<feature type="region of interest" description="Disordered" evidence="1">
    <location>
        <begin position="1"/>
        <end position="66"/>
    </location>
</feature>
<evidence type="ECO:0000313" key="2">
    <source>
        <dbReference type="EMBL" id="CAB3697367.1"/>
    </source>
</evidence>
<gene>
    <name evidence="2" type="ORF">LMG27174_03484</name>
</gene>
<protein>
    <submittedName>
        <fullName evidence="2">Uncharacterized protein</fullName>
    </submittedName>
</protein>
<sequence length="66" mass="6832">MSDTMEVARKEETAEVRRRPQGRRPPPGSTGAANLGASGFARPSAGVRTAGSGGRTAGPLAARRRQ</sequence>
<evidence type="ECO:0000256" key="1">
    <source>
        <dbReference type="SAM" id="MobiDB-lite"/>
    </source>
</evidence>
<dbReference type="AlphaFoldDB" id="A0A6J5BBB3"/>
<evidence type="ECO:0000313" key="3">
    <source>
        <dbReference type="Proteomes" id="UP000494205"/>
    </source>
</evidence>
<proteinExistence type="predicted"/>